<feature type="compositionally biased region" description="Polar residues" evidence="1">
    <location>
        <begin position="1"/>
        <end position="10"/>
    </location>
</feature>
<feature type="region of interest" description="Disordered" evidence="1">
    <location>
        <begin position="1"/>
        <end position="28"/>
    </location>
</feature>
<evidence type="ECO:0000256" key="2">
    <source>
        <dbReference type="SAM" id="Phobius"/>
    </source>
</evidence>
<dbReference type="PANTHER" id="PTHR16206:SF4">
    <property type="entry name" value="PROTEIN LET-99"/>
    <property type="match status" value="1"/>
</dbReference>
<dbReference type="WBParaSite" id="HPBE_0000831801-mRNA-1">
    <property type="protein sequence ID" value="HPBE_0000831801-mRNA-1"/>
    <property type="gene ID" value="HPBE_0000831801"/>
</dbReference>
<sequence length="199" mass="22633">MTATPTSRNAGPSRHHERTPLRHGSLKDAGISYHGKYRATTLWNNIVRQFREEMPTKRHRRQLTSFDDSFTGKEAVDFLMILLPRLIFEGRQVDRWVPPFFSQLDYTVHPPHMVQYRNHRTGQICIVFSNKCRRSRMRGASLKGLINAIFCALSFTVFSLLVRIIRIKDGATQSLLGCATHSTSTGCRGGDLSAYSGIH</sequence>
<dbReference type="InterPro" id="IPR036388">
    <property type="entry name" value="WH-like_DNA-bd_sf"/>
</dbReference>
<reference evidence="3 4" key="1">
    <citation type="submission" date="2018-11" db="EMBL/GenBank/DDBJ databases">
        <authorList>
            <consortium name="Pathogen Informatics"/>
        </authorList>
    </citation>
    <scope>NUCLEOTIDE SEQUENCE [LARGE SCALE GENOMIC DNA]</scope>
</reference>
<keyword evidence="2" id="KW-0812">Transmembrane</keyword>
<dbReference type="EMBL" id="UZAH01026120">
    <property type="protein sequence ID" value="VDO75889.1"/>
    <property type="molecule type" value="Genomic_DNA"/>
</dbReference>
<accession>A0A183FLX4</accession>
<evidence type="ECO:0000313" key="4">
    <source>
        <dbReference type="Proteomes" id="UP000050761"/>
    </source>
</evidence>
<feature type="transmembrane region" description="Helical" evidence="2">
    <location>
        <begin position="144"/>
        <end position="165"/>
    </location>
</feature>
<protein>
    <submittedName>
        <fullName evidence="5">DDE_Tnp_1_7 domain-containing protein</fullName>
    </submittedName>
</protein>
<dbReference type="PANTHER" id="PTHR16206">
    <property type="entry name" value="DEP DOMAIN-CONTAINING"/>
    <property type="match status" value="1"/>
</dbReference>
<dbReference type="Proteomes" id="UP000050761">
    <property type="component" value="Unassembled WGS sequence"/>
</dbReference>
<keyword evidence="2" id="KW-0472">Membrane</keyword>
<dbReference type="OrthoDB" id="524326at2759"/>
<keyword evidence="4" id="KW-1185">Reference proteome</keyword>
<evidence type="ECO:0000313" key="5">
    <source>
        <dbReference type="WBParaSite" id="HPBE_0000831801-mRNA-1"/>
    </source>
</evidence>
<proteinExistence type="predicted"/>
<gene>
    <name evidence="3" type="ORF">HPBE_LOCUS8319</name>
</gene>
<reference evidence="5" key="2">
    <citation type="submission" date="2019-09" db="UniProtKB">
        <authorList>
            <consortium name="WormBaseParasite"/>
        </authorList>
    </citation>
    <scope>IDENTIFICATION</scope>
</reference>
<name>A0A183FLX4_HELPZ</name>
<accession>A0A3P7YG46</accession>
<dbReference type="AlphaFoldDB" id="A0A183FLX4"/>
<evidence type="ECO:0000313" key="3">
    <source>
        <dbReference type="EMBL" id="VDO75889.1"/>
    </source>
</evidence>
<dbReference type="Gene3D" id="1.10.10.10">
    <property type="entry name" value="Winged helix-like DNA-binding domain superfamily/Winged helix DNA-binding domain"/>
    <property type="match status" value="1"/>
</dbReference>
<organism evidence="4 5">
    <name type="scientific">Heligmosomoides polygyrus</name>
    <name type="common">Parasitic roundworm</name>
    <dbReference type="NCBI Taxonomy" id="6339"/>
    <lineage>
        <taxon>Eukaryota</taxon>
        <taxon>Metazoa</taxon>
        <taxon>Ecdysozoa</taxon>
        <taxon>Nematoda</taxon>
        <taxon>Chromadorea</taxon>
        <taxon>Rhabditida</taxon>
        <taxon>Rhabditina</taxon>
        <taxon>Rhabditomorpha</taxon>
        <taxon>Strongyloidea</taxon>
        <taxon>Heligmosomidae</taxon>
        <taxon>Heligmosomoides</taxon>
    </lineage>
</organism>
<evidence type="ECO:0000256" key="1">
    <source>
        <dbReference type="SAM" id="MobiDB-lite"/>
    </source>
</evidence>
<keyword evidence="2" id="KW-1133">Transmembrane helix</keyword>